<dbReference type="InterPro" id="IPR011024">
    <property type="entry name" value="G_crystallin-like"/>
</dbReference>
<dbReference type="GO" id="GO:0006629">
    <property type="term" value="P:lipid metabolic process"/>
    <property type="evidence" value="ECO:0007669"/>
    <property type="project" value="InterPro"/>
</dbReference>
<keyword evidence="2" id="KW-0812">Transmembrane</keyword>
<feature type="signal peptide" evidence="5">
    <location>
        <begin position="1"/>
        <end position="21"/>
    </location>
</feature>
<dbReference type="PANTHER" id="PTHR35518:SF2">
    <property type="entry name" value="MAINTENANCE OF TELOMERE CAPPING PROTEIN 6"/>
    <property type="match status" value="1"/>
</dbReference>
<sequence length="571" mass="62546">MKKPSVRALTAALLLSGTALAAQAEDKVCLYEHAEYQGAEWCYGVGDNSWIGSSRNDKVSSIKLYGNSYIEIFEHGSFGGKHSRVMANTYKMGNMNDGISSFKVRNRNSNDFACLFEHPGFRGTPHCLQAGEGESDLNNVLLGRNKASSLLVAGKANVEIFNYPGFNYSKENRILTRSTSNLEERPASWTEDNIDSFRVTSRVPTAQEAAIDITEAAGYRSPIRETNALASHNAFNSTAYFGGQLIPGPNHRRALIEQLQLGVRFFELDVSKGGSYTKVCHSVDCGTTFTTTLRRMLGEVDSWLKGADANDVVFFYLQDDINGDSSGYQQLQRDVEWLGDIVYTAGSCQTLPYDLTFEQIRQQGKRVFIYKDDGSTGCDIAKSVAVNFEQNKGVSGLNVYENHFNSSRYVRSQECINYFCNDNVSAADALTGLQNGINAFGLDMIDEGDMDNSGDRLNNQLWAVGPEGAASAYSNGKVARFHANGNRFMSVAADNSLNYACRNNSGQWAITQAMGNAANGTAACAAEYPGYSYTTPASAHEARLLRNAITSGSDVHVNFAVSNGQWLPDRW</sequence>
<evidence type="ECO:0000256" key="4">
    <source>
        <dbReference type="ARBA" id="ARBA00023136"/>
    </source>
</evidence>
<dbReference type="Pfam" id="PF03995">
    <property type="entry name" value="Inhibitor_I36"/>
    <property type="match status" value="1"/>
</dbReference>
<feature type="chain" id="PRO_5040829740" evidence="5">
    <location>
        <begin position="22"/>
        <end position="571"/>
    </location>
</feature>
<dbReference type="Proteomes" id="UP001147830">
    <property type="component" value="Unassembled WGS sequence"/>
</dbReference>
<keyword evidence="4" id="KW-0472">Membrane</keyword>
<name>A0A9X2WI51_9GAMM</name>
<evidence type="ECO:0000256" key="1">
    <source>
        <dbReference type="ARBA" id="ARBA00004370"/>
    </source>
</evidence>
<evidence type="ECO:0000313" key="7">
    <source>
        <dbReference type="Proteomes" id="UP001147830"/>
    </source>
</evidence>
<evidence type="ECO:0000256" key="3">
    <source>
        <dbReference type="ARBA" id="ARBA00022989"/>
    </source>
</evidence>
<dbReference type="RefSeq" id="WP_260977062.1">
    <property type="nucleotide sequence ID" value="NZ_JAOANI010000022.1"/>
</dbReference>
<protein>
    <submittedName>
        <fullName evidence="6">Peptidase inhibitor family I36 protein</fullName>
    </submittedName>
</protein>
<dbReference type="PANTHER" id="PTHR35518">
    <property type="entry name" value="MAINTENANCE OF TELOMOERE CAPPING"/>
    <property type="match status" value="1"/>
</dbReference>
<dbReference type="Pfam" id="PF26146">
    <property type="entry name" value="PI-PLC_X"/>
    <property type="match status" value="1"/>
</dbReference>
<evidence type="ECO:0000256" key="2">
    <source>
        <dbReference type="ARBA" id="ARBA00022692"/>
    </source>
</evidence>
<dbReference type="EMBL" id="JAOANI010000022">
    <property type="protein sequence ID" value="MCT7360222.1"/>
    <property type="molecule type" value="Genomic_DNA"/>
</dbReference>
<evidence type="ECO:0000256" key="5">
    <source>
        <dbReference type="SAM" id="SignalP"/>
    </source>
</evidence>
<evidence type="ECO:0000313" key="6">
    <source>
        <dbReference type="EMBL" id="MCT7360222.1"/>
    </source>
</evidence>
<organism evidence="6 7">
    <name type="scientific">Thalassolituus pacificus</name>
    <dbReference type="NCBI Taxonomy" id="2975440"/>
    <lineage>
        <taxon>Bacteria</taxon>
        <taxon>Pseudomonadati</taxon>
        <taxon>Pseudomonadota</taxon>
        <taxon>Gammaproteobacteria</taxon>
        <taxon>Oceanospirillales</taxon>
        <taxon>Oceanospirillaceae</taxon>
        <taxon>Thalassolituus</taxon>
    </lineage>
</organism>
<dbReference type="GO" id="GO:0016020">
    <property type="term" value="C:membrane"/>
    <property type="evidence" value="ECO:0007669"/>
    <property type="project" value="UniProtKB-SubCell"/>
</dbReference>
<proteinExistence type="predicted"/>
<dbReference type="PROSITE" id="PS50007">
    <property type="entry name" value="PIPLC_X_DOMAIN"/>
    <property type="match status" value="1"/>
</dbReference>
<comment type="subcellular location">
    <subcellularLocation>
        <location evidence="1">Membrane</location>
    </subcellularLocation>
</comment>
<accession>A0A9X2WI51</accession>
<reference evidence="6" key="1">
    <citation type="journal article" date="2022" name="Front. Microbiol.">
        <title>Genome-based taxonomic rearrangement of Oceanobacter-related bacteria including the description of Thalassolituus hydrocarbonoclasticus sp. nov. and Thalassolituus pacificus sp. nov. and emended description of the genus Thalassolituus.</title>
        <authorList>
            <person name="Dong C."/>
            <person name="Wei L."/>
            <person name="Wang J."/>
            <person name="Lai Q."/>
            <person name="Huang Z."/>
            <person name="Shao Z."/>
        </authorList>
    </citation>
    <scope>NUCLEOTIDE SEQUENCE</scope>
    <source>
        <strain evidence="6">59MF3M-4</strain>
    </source>
</reference>
<keyword evidence="5" id="KW-0732">Signal</keyword>
<dbReference type="GO" id="GO:0008081">
    <property type="term" value="F:phosphoric diester hydrolase activity"/>
    <property type="evidence" value="ECO:0007669"/>
    <property type="project" value="InterPro"/>
</dbReference>
<comment type="caution">
    <text evidence="6">The sequence shown here is derived from an EMBL/GenBank/DDBJ whole genome shotgun (WGS) entry which is preliminary data.</text>
</comment>
<dbReference type="InterPro" id="IPR051008">
    <property type="entry name" value="Telomere_Capping_Maintenance"/>
</dbReference>
<dbReference type="InterPro" id="IPR017946">
    <property type="entry name" value="PLC-like_Pdiesterase_TIM-brl"/>
</dbReference>
<dbReference type="Gene3D" id="3.20.20.190">
    <property type="entry name" value="Phosphatidylinositol (PI) phosphodiesterase"/>
    <property type="match status" value="1"/>
</dbReference>
<dbReference type="Gene3D" id="2.60.20.10">
    <property type="entry name" value="Crystallins"/>
    <property type="match status" value="2"/>
</dbReference>
<gene>
    <name evidence="6" type="ORF">NYR02_14465</name>
</gene>
<dbReference type="AlphaFoldDB" id="A0A9X2WI51"/>
<keyword evidence="3" id="KW-1133">Transmembrane helix</keyword>
<dbReference type="SUPFAM" id="SSF49695">
    <property type="entry name" value="gamma-Crystallin-like"/>
    <property type="match status" value="1"/>
</dbReference>
<reference evidence="6" key="2">
    <citation type="submission" date="2022-08" db="EMBL/GenBank/DDBJ databases">
        <authorList>
            <person name="Dong C."/>
        </authorList>
    </citation>
    <scope>NUCLEOTIDE SEQUENCE</scope>
    <source>
        <strain evidence="6">59MF3M-4</strain>
    </source>
</reference>
<keyword evidence="7" id="KW-1185">Reference proteome</keyword>
<dbReference type="SUPFAM" id="SSF51695">
    <property type="entry name" value="PLC-like phosphodiesterases"/>
    <property type="match status" value="1"/>
</dbReference>